<protein>
    <recommendedName>
        <fullName evidence="8">Glycerate dehydrogenase</fullName>
    </recommendedName>
</protein>
<keyword evidence="1 3" id="KW-0560">Oxidoreductase</keyword>
<dbReference type="PANTHER" id="PTHR10996">
    <property type="entry name" value="2-HYDROXYACID DEHYDROGENASE-RELATED"/>
    <property type="match status" value="1"/>
</dbReference>
<dbReference type="InterPro" id="IPR006139">
    <property type="entry name" value="D-isomer_2_OHA_DH_cat_dom"/>
</dbReference>
<evidence type="ECO:0000259" key="5">
    <source>
        <dbReference type="Pfam" id="PF02826"/>
    </source>
</evidence>
<dbReference type="InterPro" id="IPR029752">
    <property type="entry name" value="D-isomer_DH_CS1"/>
</dbReference>
<dbReference type="SUPFAM" id="SSF51735">
    <property type="entry name" value="NAD(P)-binding Rossmann-fold domains"/>
    <property type="match status" value="1"/>
</dbReference>
<proteinExistence type="inferred from homology"/>
<dbReference type="AlphaFoldDB" id="A0A6T0Y8E2"/>
<feature type="domain" description="D-isomer specific 2-hydroxyacid dehydrogenase catalytic" evidence="4">
    <location>
        <begin position="81"/>
        <end position="350"/>
    </location>
</feature>
<dbReference type="GO" id="GO:0051287">
    <property type="term" value="F:NAD binding"/>
    <property type="evidence" value="ECO:0007669"/>
    <property type="project" value="InterPro"/>
</dbReference>
<dbReference type="GO" id="GO:0016618">
    <property type="term" value="F:hydroxypyruvate reductase [NAD(P)H] activity"/>
    <property type="evidence" value="ECO:0007669"/>
    <property type="project" value="TreeGrafter"/>
</dbReference>
<evidence type="ECO:0000313" key="6">
    <source>
        <dbReference type="EMBL" id="CAE4580159.1"/>
    </source>
</evidence>
<evidence type="ECO:0000313" key="7">
    <source>
        <dbReference type="EMBL" id="CAE4580160.1"/>
    </source>
</evidence>
<comment type="similarity">
    <text evidence="3">Belongs to the D-isomer specific 2-hydroxyacid dehydrogenase family.</text>
</comment>
<dbReference type="EMBL" id="HBNR01027472">
    <property type="protein sequence ID" value="CAE4580160.1"/>
    <property type="molecule type" value="Transcribed_RNA"/>
</dbReference>
<evidence type="ECO:0008006" key="8">
    <source>
        <dbReference type="Google" id="ProtNLM"/>
    </source>
</evidence>
<organism evidence="7">
    <name type="scientific">Alexandrium monilatum</name>
    <dbReference type="NCBI Taxonomy" id="311494"/>
    <lineage>
        <taxon>Eukaryota</taxon>
        <taxon>Sar</taxon>
        <taxon>Alveolata</taxon>
        <taxon>Dinophyceae</taxon>
        <taxon>Gonyaulacales</taxon>
        <taxon>Pyrocystaceae</taxon>
        <taxon>Alexandrium</taxon>
    </lineage>
</organism>
<feature type="domain" description="D-isomer specific 2-hydroxyacid dehydrogenase NAD-binding" evidence="5">
    <location>
        <begin position="148"/>
        <end position="323"/>
    </location>
</feature>
<dbReference type="Pfam" id="PF02826">
    <property type="entry name" value="2-Hacid_dh_C"/>
    <property type="match status" value="1"/>
</dbReference>
<keyword evidence="2" id="KW-0520">NAD</keyword>
<gene>
    <name evidence="6" type="ORF">AMON00008_LOCUS18628</name>
    <name evidence="7" type="ORF">AMON00008_LOCUS18629</name>
</gene>
<dbReference type="GO" id="GO:0030267">
    <property type="term" value="F:glyoxylate reductase (NADPH) activity"/>
    <property type="evidence" value="ECO:0007669"/>
    <property type="project" value="TreeGrafter"/>
</dbReference>
<name>A0A6T0Y8E2_9DINO</name>
<dbReference type="PANTHER" id="PTHR10996:SF178">
    <property type="entry name" value="2-HYDROXYACID DEHYDROGENASE YGL185C-RELATED"/>
    <property type="match status" value="1"/>
</dbReference>
<dbReference type="PROSITE" id="PS00065">
    <property type="entry name" value="D_2_HYDROXYACID_DH_1"/>
    <property type="match status" value="1"/>
</dbReference>
<dbReference type="InterPro" id="IPR050223">
    <property type="entry name" value="D-isomer_2-hydroxyacid_DH"/>
</dbReference>
<dbReference type="InterPro" id="IPR036291">
    <property type="entry name" value="NAD(P)-bd_dom_sf"/>
</dbReference>
<dbReference type="CDD" id="cd05198">
    <property type="entry name" value="formate_dh_like"/>
    <property type="match status" value="1"/>
</dbReference>
<dbReference type="SUPFAM" id="SSF52283">
    <property type="entry name" value="Formate/glycerate dehydrogenase catalytic domain-like"/>
    <property type="match status" value="1"/>
</dbReference>
<accession>A0A6T0Y8E2</accession>
<evidence type="ECO:0000256" key="3">
    <source>
        <dbReference type="RuleBase" id="RU003719"/>
    </source>
</evidence>
<dbReference type="EMBL" id="HBNR01027471">
    <property type="protein sequence ID" value="CAE4580159.1"/>
    <property type="molecule type" value="Transcribed_RNA"/>
</dbReference>
<dbReference type="Gene3D" id="3.40.50.720">
    <property type="entry name" value="NAD(P)-binding Rossmann-like Domain"/>
    <property type="match status" value="2"/>
</dbReference>
<evidence type="ECO:0000256" key="2">
    <source>
        <dbReference type="ARBA" id="ARBA00023027"/>
    </source>
</evidence>
<reference evidence="7" key="1">
    <citation type="submission" date="2021-01" db="EMBL/GenBank/DDBJ databases">
        <authorList>
            <person name="Corre E."/>
            <person name="Pelletier E."/>
            <person name="Niang G."/>
            <person name="Scheremetjew M."/>
            <person name="Finn R."/>
            <person name="Kale V."/>
            <person name="Holt S."/>
            <person name="Cochrane G."/>
            <person name="Meng A."/>
            <person name="Brown T."/>
            <person name="Cohen L."/>
        </authorList>
    </citation>
    <scope>NUCLEOTIDE SEQUENCE</scope>
    <source>
        <strain evidence="7">CCMP3105</strain>
    </source>
</reference>
<dbReference type="Pfam" id="PF00389">
    <property type="entry name" value="2-Hacid_dh"/>
    <property type="match status" value="1"/>
</dbReference>
<dbReference type="InterPro" id="IPR006140">
    <property type="entry name" value="D-isomer_DH_NAD-bd"/>
</dbReference>
<dbReference type="GO" id="GO:0005829">
    <property type="term" value="C:cytosol"/>
    <property type="evidence" value="ECO:0007669"/>
    <property type="project" value="TreeGrafter"/>
</dbReference>
<evidence type="ECO:0000259" key="4">
    <source>
        <dbReference type="Pfam" id="PF00389"/>
    </source>
</evidence>
<sequence length="355" mass="38145">MAWTAEKAALRRLRRVVGAVAPCAGPSIGELEGEAIGRYAAVKVVLLRIGERGVPLASKVEVDKLFQQRSLQPVWVEEVDDIPPDATIIVTTGTPIGPEILDKAPKLDLVAVAFTGVDHIDLPACRARGVKVVNVPNYSTDATAELAVGMVLSHLRRLPRCHQNIKDGIWACPPQEDLQDKTVGIVGVGRIGMRLAELFKAFKVKALMGYSLAQDAAFTANGGMYVESLAGLFLDCDIVIICLPLTTKTKGLISLKILELLRPECIFVNVSRGGVVDEAALAKLLSQGRFRAALDVFGTEPLASNDPLRTVPTDALLMTPHVGYQSENSLNKRLDMTVKNILAYLAGQAIHSIAA</sequence>
<evidence type="ECO:0000256" key="1">
    <source>
        <dbReference type="ARBA" id="ARBA00023002"/>
    </source>
</evidence>